<dbReference type="InterPro" id="IPR003774">
    <property type="entry name" value="AlgH-like"/>
</dbReference>
<name>A0ABV5ZFH2_9GAMM</name>
<dbReference type="PANTHER" id="PTHR30327">
    <property type="entry name" value="UNCHARACTERIZED PROTEIN YQGE"/>
    <property type="match status" value="1"/>
</dbReference>
<sequence length="190" mass="21192">MQTETLTDLRDHFLIAMPNMKDPHFARTVTYVCDFGEQGAMGLIINRPLDMHLDEILLHLEVEQAGPLVRNPPVFIGGPVKNERGFVLHRYDDRLWQSSYLLNDELCLTTSVDILEAIAVGQGPEDFLITLGYAGWSEGQLEQELTDNVWLTCPADYRILFNTPIEQRLQAAAATLGVDLSLLSSLAGHG</sequence>
<evidence type="ECO:0000313" key="4">
    <source>
        <dbReference type="Proteomes" id="UP001589628"/>
    </source>
</evidence>
<evidence type="ECO:0000256" key="1">
    <source>
        <dbReference type="ARBA" id="ARBA00009600"/>
    </source>
</evidence>
<gene>
    <name evidence="3" type="ORF">ACFFLH_16385</name>
</gene>
<dbReference type="SUPFAM" id="SSF143456">
    <property type="entry name" value="VC0467-like"/>
    <property type="match status" value="1"/>
</dbReference>
<protein>
    <recommendedName>
        <fullName evidence="2">UPF0301 protein ACFFLH_16385</fullName>
    </recommendedName>
</protein>
<keyword evidence="4" id="KW-1185">Reference proteome</keyword>
<dbReference type="Pfam" id="PF02622">
    <property type="entry name" value="DUF179"/>
    <property type="match status" value="1"/>
</dbReference>
<comment type="caution">
    <text evidence="3">The sequence shown here is derived from an EMBL/GenBank/DDBJ whole genome shotgun (WGS) entry which is preliminary data.</text>
</comment>
<dbReference type="HAMAP" id="MF_00758">
    <property type="entry name" value="UPF0301"/>
    <property type="match status" value="1"/>
</dbReference>
<evidence type="ECO:0000256" key="2">
    <source>
        <dbReference type="HAMAP-Rule" id="MF_00758"/>
    </source>
</evidence>
<comment type="similarity">
    <text evidence="1 2">Belongs to the UPF0301 (AlgH) family.</text>
</comment>
<accession>A0ABV5ZFH2</accession>
<organism evidence="3 4">
    <name type="scientific">Balneatrix alpica</name>
    <dbReference type="NCBI Taxonomy" id="75684"/>
    <lineage>
        <taxon>Bacteria</taxon>
        <taxon>Pseudomonadati</taxon>
        <taxon>Pseudomonadota</taxon>
        <taxon>Gammaproteobacteria</taxon>
        <taxon>Oceanospirillales</taxon>
        <taxon>Balneatrichaceae</taxon>
        <taxon>Balneatrix</taxon>
    </lineage>
</organism>
<proteinExistence type="inferred from homology"/>
<evidence type="ECO:0000313" key="3">
    <source>
        <dbReference type="EMBL" id="MFB9887995.1"/>
    </source>
</evidence>
<dbReference type="EMBL" id="JBHLZN010000008">
    <property type="protein sequence ID" value="MFB9887995.1"/>
    <property type="molecule type" value="Genomic_DNA"/>
</dbReference>
<dbReference type="NCBIfam" id="NF001266">
    <property type="entry name" value="PRK00228.1-1"/>
    <property type="match status" value="1"/>
</dbReference>
<dbReference type="Proteomes" id="UP001589628">
    <property type="component" value="Unassembled WGS sequence"/>
</dbReference>
<dbReference type="PANTHER" id="PTHR30327:SF1">
    <property type="entry name" value="UPF0301 PROTEIN YQGE"/>
    <property type="match status" value="1"/>
</dbReference>
<dbReference type="Gene3D" id="3.40.1740.10">
    <property type="entry name" value="VC0467-like"/>
    <property type="match status" value="1"/>
</dbReference>
<dbReference type="RefSeq" id="WP_035461246.1">
    <property type="nucleotide sequence ID" value="NZ_JAUESS010000016.1"/>
</dbReference>
<reference evidence="3 4" key="1">
    <citation type="submission" date="2024-09" db="EMBL/GenBank/DDBJ databases">
        <authorList>
            <person name="Sun Q."/>
            <person name="Mori K."/>
        </authorList>
    </citation>
    <scope>NUCLEOTIDE SEQUENCE [LARGE SCALE GENOMIC DNA]</scope>
    <source>
        <strain evidence="3 4">ATCC 51285</strain>
    </source>
</reference>